<gene>
    <name evidence="2" type="ORF">EMAD1354_LOCUS2475</name>
</gene>
<name>A0A7S0XJU0_9RHOD</name>
<dbReference type="Pfam" id="PF01722">
    <property type="entry name" value="BolA"/>
    <property type="match status" value="1"/>
</dbReference>
<dbReference type="EMBL" id="HBFE01003748">
    <property type="protein sequence ID" value="CAD8726395.1"/>
    <property type="molecule type" value="Transcribed_RNA"/>
</dbReference>
<dbReference type="SUPFAM" id="SSF82657">
    <property type="entry name" value="BolA-like"/>
    <property type="match status" value="1"/>
</dbReference>
<dbReference type="GO" id="GO:0016226">
    <property type="term" value="P:iron-sulfur cluster assembly"/>
    <property type="evidence" value="ECO:0007669"/>
    <property type="project" value="TreeGrafter"/>
</dbReference>
<dbReference type="PANTHER" id="PTHR46230">
    <property type="match status" value="1"/>
</dbReference>
<dbReference type="AlphaFoldDB" id="A0A7S0XJU0"/>
<evidence type="ECO:0000313" key="2">
    <source>
        <dbReference type="EMBL" id="CAD8726395.1"/>
    </source>
</evidence>
<dbReference type="InterPro" id="IPR036065">
    <property type="entry name" value="BolA-like_sf"/>
</dbReference>
<comment type="similarity">
    <text evidence="1">Belongs to the BolA/IbaG family.</text>
</comment>
<reference evidence="2" key="1">
    <citation type="submission" date="2021-01" db="EMBL/GenBank/DDBJ databases">
        <authorList>
            <person name="Corre E."/>
            <person name="Pelletier E."/>
            <person name="Niang G."/>
            <person name="Scheremetjew M."/>
            <person name="Finn R."/>
            <person name="Kale V."/>
            <person name="Holt S."/>
            <person name="Cochrane G."/>
            <person name="Meng A."/>
            <person name="Brown T."/>
            <person name="Cohen L."/>
        </authorList>
    </citation>
    <scope>NUCLEOTIDE SEQUENCE</scope>
    <source>
        <strain evidence="2">CCMP3276</strain>
    </source>
</reference>
<dbReference type="InterPro" id="IPR002634">
    <property type="entry name" value="BolA"/>
</dbReference>
<evidence type="ECO:0000256" key="1">
    <source>
        <dbReference type="RuleBase" id="RU003860"/>
    </source>
</evidence>
<proteinExistence type="inferred from homology"/>
<sequence>MAGAFVNVCGSAARAGLGSGSWKVGVEEGRKVVLSMTRANVGRFLTVRMMCSPVDVDSNKGPQEQQQESVMIAVEKKINAALDPVKLSVIPAYGDPNGSHVSISVVSSKFEGLMLMKRHQLVYKSIWEEMQTGAIHAVDSLETKTPAEAGL</sequence>
<accession>A0A7S0XJU0</accession>
<protein>
    <recommendedName>
        <fullName evidence="3">BolA-like protein</fullName>
    </recommendedName>
</protein>
<dbReference type="Gene3D" id="3.10.20.90">
    <property type="entry name" value="Phosphatidylinositol 3-kinase Catalytic Subunit, Chain A, domain 1"/>
    <property type="match status" value="1"/>
</dbReference>
<evidence type="ECO:0008006" key="3">
    <source>
        <dbReference type="Google" id="ProtNLM"/>
    </source>
</evidence>
<dbReference type="PANTHER" id="PTHR46230:SF4">
    <property type="entry name" value="PROTEIN BOLA4, CHLOROPLASTIC_MITOCHONDRIAL"/>
    <property type="match status" value="1"/>
</dbReference>
<organism evidence="2">
    <name type="scientific">Erythrolobus madagascarensis</name>
    <dbReference type="NCBI Taxonomy" id="708628"/>
    <lineage>
        <taxon>Eukaryota</taxon>
        <taxon>Rhodophyta</taxon>
        <taxon>Bangiophyceae</taxon>
        <taxon>Porphyridiales</taxon>
        <taxon>Porphyridiaceae</taxon>
        <taxon>Erythrolobus</taxon>
    </lineage>
</organism>